<accession>A0A2K2CAE5</accession>
<feature type="transmembrane region" description="Helical" evidence="1">
    <location>
        <begin position="12"/>
        <end position="33"/>
    </location>
</feature>
<organism evidence="2 3">
    <name type="scientific">Populus trichocarpa</name>
    <name type="common">Western balsam poplar</name>
    <name type="synonym">Populus balsamifera subsp. trichocarpa</name>
    <dbReference type="NCBI Taxonomy" id="3694"/>
    <lineage>
        <taxon>Eukaryota</taxon>
        <taxon>Viridiplantae</taxon>
        <taxon>Streptophyta</taxon>
        <taxon>Embryophyta</taxon>
        <taxon>Tracheophyta</taxon>
        <taxon>Spermatophyta</taxon>
        <taxon>Magnoliopsida</taxon>
        <taxon>eudicotyledons</taxon>
        <taxon>Gunneridae</taxon>
        <taxon>Pentapetalae</taxon>
        <taxon>rosids</taxon>
        <taxon>fabids</taxon>
        <taxon>Malpighiales</taxon>
        <taxon>Salicaceae</taxon>
        <taxon>Saliceae</taxon>
        <taxon>Populus</taxon>
    </lineage>
</organism>
<reference evidence="2 3" key="1">
    <citation type="journal article" date="2006" name="Science">
        <title>The genome of black cottonwood, Populus trichocarpa (Torr. &amp; Gray).</title>
        <authorList>
            <person name="Tuskan G.A."/>
            <person name="Difazio S."/>
            <person name="Jansson S."/>
            <person name="Bohlmann J."/>
            <person name="Grigoriev I."/>
            <person name="Hellsten U."/>
            <person name="Putnam N."/>
            <person name="Ralph S."/>
            <person name="Rombauts S."/>
            <person name="Salamov A."/>
            <person name="Schein J."/>
            <person name="Sterck L."/>
            <person name="Aerts A."/>
            <person name="Bhalerao R.R."/>
            <person name="Bhalerao R.P."/>
            <person name="Blaudez D."/>
            <person name="Boerjan W."/>
            <person name="Brun A."/>
            <person name="Brunner A."/>
            <person name="Busov V."/>
            <person name="Campbell M."/>
            <person name="Carlson J."/>
            <person name="Chalot M."/>
            <person name="Chapman J."/>
            <person name="Chen G.L."/>
            <person name="Cooper D."/>
            <person name="Coutinho P.M."/>
            <person name="Couturier J."/>
            <person name="Covert S."/>
            <person name="Cronk Q."/>
            <person name="Cunningham R."/>
            <person name="Davis J."/>
            <person name="Degroeve S."/>
            <person name="Dejardin A."/>
            <person name="Depamphilis C."/>
            <person name="Detter J."/>
            <person name="Dirks B."/>
            <person name="Dubchak I."/>
            <person name="Duplessis S."/>
            <person name="Ehlting J."/>
            <person name="Ellis B."/>
            <person name="Gendler K."/>
            <person name="Goodstein D."/>
            <person name="Gribskov M."/>
            <person name="Grimwood J."/>
            <person name="Groover A."/>
            <person name="Gunter L."/>
            <person name="Hamberger B."/>
            <person name="Heinze B."/>
            <person name="Helariutta Y."/>
            <person name="Henrissat B."/>
            <person name="Holligan D."/>
            <person name="Holt R."/>
            <person name="Huang W."/>
            <person name="Islam-Faridi N."/>
            <person name="Jones S."/>
            <person name="Jones-Rhoades M."/>
            <person name="Jorgensen R."/>
            <person name="Joshi C."/>
            <person name="Kangasjarvi J."/>
            <person name="Karlsson J."/>
            <person name="Kelleher C."/>
            <person name="Kirkpatrick R."/>
            <person name="Kirst M."/>
            <person name="Kohler A."/>
            <person name="Kalluri U."/>
            <person name="Larimer F."/>
            <person name="Leebens-Mack J."/>
            <person name="Leple J.C."/>
            <person name="Locascio P."/>
            <person name="Lou Y."/>
            <person name="Lucas S."/>
            <person name="Martin F."/>
            <person name="Montanini B."/>
            <person name="Napoli C."/>
            <person name="Nelson D.R."/>
            <person name="Nelson C."/>
            <person name="Nieminen K."/>
            <person name="Nilsson O."/>
            <person name="Pereda V."/>
            <person name="Peter G."/>
            <person name="Philippe R."/>
            <person name="Pilate G."/>
            <person name="Poliakov A."/>
            <person name="Razumovskaya J."/>
            <person name="Richardson P."/>
            <person name="Rinaldi C."/>
            <person name="Ritland K."/>
            <person name="Rouze P."/>
            <person name="Ryaboy D."/>
            <person name="Schmutz J."/>
            <person name="Schrader J."/>
            <person name="Segerman B."/>
            <person name="Shin H."/>
            <person name="Siddiqui A."/>
            <person name="Sterky F."/>
            <person name="Terry A."/>
            <person name="Tsai C.J."/>
            <person name="Uberbacher E."/>
            <person name="Unneberg P."/>
            <person name="Vahala J."/>
            <person name="Wall K."/>
            <person name="Wessler S."/>
            <person name="Yang G."/>
            <person name="Yin T."/>
            <person name="Douglas C."/>
            <person name="Marra M."/>
            <person name="Sandberg G."/>
            <person name="Van de Peer Y."/>
            <person name="Rokhsar D."/>
        </authorList>
    </citation>
    <scope>NUCLEOTIDE SEQUENCE [LARGE SCALE GENOMIC DNA]</scope>
    <source>
        <strain evidence="3">cv. Nisqually</strain>
    </source>
</reference>
<dbReference type="EMBL" id="CM009290">
    <property type="protein sequence ID" value="PNT59009.1"/>
    <property type="molecule type" value="Genomic_DNA"/>
</dbReference>
<gene>
    <name evidence="2" type="ORF">POPTR_001G385100</name>
</gene>
<evidence type="ECO:0000313" key="2">
    <source>
        <dbReference type="EMBL" id="PNT59009.1"/>
    </source>
</evidence>
<evidence type="ECO:0000256" key="1">
    <source>
        <dbReference type="SAM" id="Phobius"/>
    </source>
</evidence>
<evidence type="ECO:0000313" key="3">
    <source>
        <dbReference type="Proteomes" id="UP000006729"/>
    </source>
</evidence>
<dbReference type="Proteomes" id="UP000006729">
    <property type="component" value="Chromosome 1"/>
</dbReference>
<name>A0A2K2CAE5_POPTR</name>
<proteinExistence type="predicted"/>
<keyword evidence="1" id="KW-1133">Transmembrane helix</keyword>
<keyword evidence="1" id="KW-0472">Membrane</keyword>
<protein>
    <submittedName>
        <fullName evidence="2">Uncharacterized protein</fullName>
    </submittedName>
</protein>
<dbReference type="InParanoid" id="A0A2K2CAE5"/>
<keyword evidence="3" id="KW-1185">Reference proteome</keyword>
<dbReference type="AlphaFoldDB" id="A0A2K2CAE5"/>
<sequence length="108" mass="12595">MLHNPGFRYGYQSIFATMFPMFVASDFSFVHGLPMKKSFLFTFLLDNRGNWNWSCLSFAKVHRGIKEVHFVGFCCFKCTLPKSTMYFVSRFIICLNERSRLLLIIAGD</sequence>
<keyword evidence="1" id="KW-0812">Transmembrane</keyword>